<name>Q24X96_DESHY</name>
<keyword evidence="1" id="KW-0472">Membrane</keyword>
<accession>Q24X96</accession>
<protein>
    <submittedName>
        <fullName evidence="2">Uncharacterized protein</fullName>
    </submittedName>
</protein>
<organism evidence="2 3">
    <name type="scientific">Desulfitobacterium hafniense (strain Y51)</name>
    <dbReference type="NCBI Taxonomy" id="138119"/>
    <lineage>
        <taxon>Bacteria</taxon>
        <taxon>Bacillati</taxon>
        <taxon>Bacillota</taxon>
        <taxon>Clostridia</taxon>
        <taxon>Eubacteriales</taxon>
        <taxon>Desulfitobacteriaceae</taxon>
        <taxon>Desulfitobacterium</taxon>
    </lineage>
</organism>
<dbReference type="KEGG" id="dsy:DSY1557"/>
<keyword evidence="1" id="KW-0812">Transmembrane</keyword>
<gene>
    <name evidence="2" type="ordered locus">DSY1557</name>
</gene>
<keyword evidence="1" id="KW-1133">Transmembrane helix</keyword>
<feature type="transmembrane region" description="Helical" evidence="1">
    <location>
        <begin position="26"/>
        <end position="46"/>
    </location>
</feature>
<dbReference type="Proteomes" id="UP000001946">
    <property type="component" value="Chromosome"/>
</dbReference>
<evidence type="ECO:0000256" key="1">
    <source>
        <dbReference type="SAM" id="Phobius"/>
    </source>
</evidence>
<dbReference type="HOGENOM" id="CLU_2464040_0_0_9"/>
<feature type="transmembrane region" description="Helical" evidence="1">
    <location>
        <begin position="66"/>
        <end position="86"/>
    </location>
</feature>
<dbReference type="EMBL" id="AP008230">
    <property type="protein sequence ID" value="BAE83346.1"/>
    <property type="molecule type" value="Genomic_DNA"/>
</dbReference>
<dbReference type="STRING" id="138119.DSY1557"/>
<sequence>MVLPRQVLIRIAIKLSINLRREKLRVLRNPSFFFMGIYVLYPAQPWSGSNPKSSTLKILDSFSPRAPPTTILYFLAISYSFLWFYYSI</sequence>
<evidence type="ECO:0000313" key="3">
    <source>
        <dbReference type="Proteomes" id="UP000001946"/>
    </source>
</evidence>
<reference evidence="2 3" key="1">
    <citation type="journal article" date="2006" name="J. Bacteriol.">
        <title>Complete genome sequence of the dehalorespiring bacterium Desulfitobacterium hafniense Y51 and comparison with Dehalococcoides ethenogenes 195.</title>
        <authorList>
            <person name="Nonaka H."/>
            <person name="Keresztes G."/>
            <person name="Shinoda Y."/>
            <person name="Ikenaga Y."/>
            <person name="Abe M."/>
            <person name="Naito K."/>
            <person name="Inatomi K."/>
            <person name="Furukawa K."/>
            <person name="Inui M."/>
            <person name="Yukawa H."/>
        </authorList>
    </citation>
    <scope>NUCLEOTIDE SEQUENCE [LARGE SCALE GENOMIC DNA]</scope>
    <source>
        <strain evidence="2 3">Y51</strain>
    </source>
</reference>
<keyword evidence="3" id="KW-1185">Reference proteome</keyword>
<proteinExistence type="predicted"/>
<dbReference type="AlphaFoldDB" id="Q24X96"/>
<evidence type="ECO:0000313" key="2">
    <source>
        <dbReference type="EMBL" id="BAE83346.1"/>
    </source>
</evidence>